<evidence type="ECO:0000256" key="7">
    <source>
        <dbReference type="ARBA" id="ARBA00023232"/>
    </source>
</evidence>
<proteinExistence type="inferred from homology"/>
<evidence type="ECO:0000256" key="2">
    <source>
        <dbReference type="ARBA" id="ARBA00005138"/>
    </source>
</evidence>
<dbReference type="STRING" id="4072.A0A2G2YQH1"/>
<evidence type="ECO:0000256" key="6">
    <source>
        <dbReference type="ARBA" id="ARBA00023051"/>
    </source>
</evidence>
<gene>
    <name evidence="9" type="ORF">T459_22646</name>
</gene>
<dbReference type="InterPro" id="IPR023144">
    <property type="entry name" value="Phe_NH3-lyase_shielding_dom_sf"/>
</dbReference>
<name>A0A2G2YQH1_CAPAN</name>
<dbReference type="Proteomes" id="UP000222542">
    <property type="component" value="Unassembled WGS sequence"/>
</dbReference>
<accession>A0A2G2YQH1</accession>
<comment type="function">
    <text evidence="1">This is a key enzyme of plant metabolism catalyzing the first reaction in the biosynthesis from L-phenylalanine of a wide variety of natural products based on the phenylpropane skeleton.</text>
</comment>
<keyword evidence="7" id="KW-0585">Phenylalanine catabolism</keyword>
<evidence type="ECO:0000256" key="8">
    <source>
        <dbReference type="ARBA" id="ARBA00023239"/>
    </source>
</evidence>
<protein>
    <recommendedName>
        <fullName evidence="5">phenylalanine ammonia-lyase</fullName>
        <ecNumber evidence="5">4.3.1.24</ecNumber>
    </recommendedName>
</protein>
<dbReference type="SUPFAM" id="SSF48557">
    <property type="entry name" value="L-aspartase-like"/>
    <property type="match status" value="1"/>
</dbReference>
<dbReference type="GO" id="GO:0045548">
    <property type="term" value="F:phenylalanine ammonia-lyase activity"/>
    <property type="evidence" value="ECO:0007669"/>
    <property type="project" value="UniProtKB-EC"/>
</dbReference>
<dbReference type="SMR" id="A0A2G2YQH1"/>
<evidence type="ECO:0000313" key="9">
    <source>
        <dbReference type="EMBL" id="PHT71861.1"/>
    </source>
</evidence>
<evidence type="ECO:0000256" key="3">
    <source>
        <dbReference type="ARBA" id="ARBA00007238"/>
    </source>
</evidence>
<dbReference type="InterPro" id="IPR008948">
    <property type="entry name" value="L-Aspartase-like"/>
</dbReference>
<dbReference type="Gramene" id="PHT71861">
    <property type="protein sequence ID" value="PHT71861"/>
    <property type="gene ID" value="T459_22646"/>
</dbReference>
<organism evidence="9 10">
    <name type="scientific">Capsicum annuum</name>
    <name type="common">Capsicum pepper</name>
    <dbReference type="NCBI Taxonomy" id="4072"/>
    <lineage>
        <taxon>Eukaryota</taxon>
        <taxon>Viridiplantae</taxon>
        <taxon>Streptophyta</taxon>
        <taxon>Embryophyta</taxon>
        <taxon>Tracheophyta</taxon>
        <taxon>Spermatophyta</taxon>
        <taxon>Magnoliopsida</taxon>
        <taxon>eudicotyledons</taxon>
        <taxon>Gunneridae</taxon>
        <taxon>Pentapetalae</taxon>
        <taxon>asterids</taxon>
        <taxon>lamiids</taxon>
        <taxon>Solanales</taxon>
        <taxon>Solanaceae</taxon>
        <taxon>Solanoideae</taxon>
        <taxon>Capsiceae</taxon>
        <taxon>Capsicum</taxon>
    </lineage>
</organism>
<dbReference type="Gene3D" id="1.10.274.20">
    <property type="entry name" value="Phenylalanine ammonia-lyase 1, domain 3"/>
    <property type="match status" value="1"/>
</dbReference>
<dbReference type="EMBL" id="AYRZ02000009">
    <property type="protein sequence ID" value="PHT71861.1"/>
    <property type="molecule type" value="Genomic_DNA"/>
</dbReference>
<reference evidence="9 10" key="1">
    <citation type="journal article" date="2014" name="Nat. Genet.">
        <title>Genome sequence of the hot pepper provides insights into the evolution of pungency in Capsicum species.</title>
        <authorList>
            <person name="Kim S."/>
            <person name="Park M."/>
            <person name="Yeom S.I."/>
            <person name="Kim Y.M."/>
            <person name="Lee J.M."/>
            <person name="Lee H.A."/>
            <person name="Seo E."/>
            <person name="Choi J."/>
            <person name="Cheong K."/>
            <person name="Kim K.T."/>
            <person name="Jung K."/>
            <person name="Lee G.W."/>
            <person name="Oh S.K."/>
            <person name="Bae C."/>
            <person name="Kim S.B."/>
            <person name="Lee H.Y."/>
            <person name="Kim S.Y."/>
            <person name="Kim M.S."/>
            <person name="Kang B.C."/>
            <person name="Jo Y.D."/>
            <person name="Yang H.B."/>
            <person name="Jeong H.J."/>
            <person name="Kang W.H."/>
            <person name="Kwon J.K."/>
            <person name="Shin C."/>
            <person name="Lim J.Y."/>
            <person name="Park J.H."/>
            <person name="Huh J.H."/>
            <person name="Kim J.S."/>
            <person name="Kim B.D."/>
            <person name="Cohen O."/>
            <person name="Paran I."/>
            <person name="Suh M.C."/>
            <person name="Lee S.B."/>
            <person name="Kim Y.K."/>
            <person name="Shin Y."/>
            <person name="Noh S.J."/>
            <person name="Park J."/>
            <person name="Seo Y.S."/>
            <person name="Kwon S.Y."/>
            <person name="Kim H.A."/>
            <person name="Park J.M."/>
            <person name="Kim H.J."/>
            <person name="Choi S.B."/>
            <person name="Bosland P.W."/>
            <person name="Reeves G."/>
            <person name="Jo S.H."/>
            <person name="Lee B.W."/>
            <person name="Cho H.T."/>
            <person name="Choi H.S."/>
            <person name="Lee M.S."/>
            <person name="Yu Y."/>
            <person name="Do Choi Y."/>
            <person name="Park B.S."/>
            <person name="van Deynze A."/>
            <person name="Ashrafi H."/>
            <person name="Hill T."/>
            <person name="Kim W.T."/>
            <person name="Pai H.S."/>
            <person name="Ahn H.K."/>
            <person name="Yeam I."/>
            <person name="Giovannoni J.J."/>
            <person name="Rose J.K."/>
            <person name="Sorensen I."/>
            <person name="Lee S.J."/>
            <person name="Kim R.W."/>
            <person name="Choi I.Y."/>
            <person name="Choi B.S."/>
            <person name="Lim J.S."/>
            <person name="Lee Y.H."/>
            <person name="Choi D."/>
        </authorList>
    </citation>
    <scope>NUCLEOTIDE SEQUENCE [LARGE SCALE GENOMIC DNA]</scope>
    <source>
        <strain evidence="10">cv. CM334</strain>
    </source>
</reference>
<comment type="subunit">
    <text evidence="4">Homotetramer.</text>
</comment>
<dbReference type="PANTHER" id="PTHR10362">
    <property type="entry name" value="HISTIDINE AMMONIA-LYASE"/>
    <property type="match status" value="1"/>
</dbReference>
<evidence type="ECO:0000256" key="5">
    <source>
        <dbReference type="ARBA" id="ARBA00012139"/>
    </source>
</evidence>
<dbReference type="EC" id="4.3.1.24" evidence="5"/>
<dbReference type="InterPro" id="IPR001106">
    <property type="entry name" value="Aromatic_Lyase"/>
</dbReference>
<dbReference type="GO" id="GO:0006559">
    <property type="term" value="P:L-phenylalanine catabolic process"/>
    <property type="evidence" value="ECO:0007669"/>
    <property type="project" value="UniProtKB-KW"/>
</dbReference>
<reference evidence="9 10" key="2">
    <citation type="journal article" date="2017" name="Genome Biol.">
        <title>New reference genome sequences of hot pepper reveal the massive evolution of plant disease-resistance genes by retroduplication.</title>
        <authorList>
            <person name="Kim S."/>
            <person name="Park J."/>
            <person name="Yeom S.I."/>
            <person name="Kim Y.M."/>
            <person name="Seo E."/>
            <person name="Kim K.T."/>
            <person name="Kim M.S."/>
            <person name="Lee J.M."/>
            <person name="Cheong K."/>
            <person name="Shin H.S."/>
            <person name="Kim S.B."/>
            <person name="Han K."/>
            <person name="Lee J."/>
            <person name="Park M."/>
            <person name="Lee H.A."/>
            <person name="Lee H.Y."/>
            <person name="Lee Y."/>
            <person name="Oh S."/>
            <person name="Lee J.H."/>
            <person name="Choi E."/>
            <person name="Choi E."/>
            <person name="Lee S.E."/>
            <person name="Jeon J."/>
            <person name="Kim H."/>
            <person name="Choi G."/>
            <person name="Song H."/>
            <person name="Lee J."/>
            <person name="Lee S.C."/>
            <person name="Kwon J.K."/>
            <person name="Lee H.Y."/>
            <person name="Koo N."/>
            <person name="Hong Y."/>
            <person name="Kim R.W."/>
            <person name="Kang W.H."/>
            <person name="Huh J.H."/>
            <person name="Kang B.C."/>
            <person name="Yang T.J."/>
            <person name="Lee Y.H."/>
            <person name="Bennetzen J.L."/>
            <person name="Choi D."/>
        </authorList>
    </citation>
    <scope>NUCLEOTIDE SEQUENCE [LARGE SCALE GENOMIC DNA]</scope>
    <source>
        <strain evidence="10">cv. CM334</strain>
    </source>
</reference>
<comment type="caution">
    <text evidence="9">The sequence shown here is derived from an EMBL/GenBank/DDBJ whole genome shotgun (WGS) entry which is preliminary data.</text>
</comment>
<comment type="pathway">
    <text evidence="2">Phenylpropanoid metabolism; trans-cinnamate biosynthesis; trans-cinnamate from L-phenylalanine: step 1/1.</text>
</comment>
<keyword evidence="8" id="KW-0456">Lyase</keyword>
<comment type="similarity">
    <text evidence="3">Belongs to the PAL/histidase family.</text>
</comment>
<dbReference type="GO" id="GO:0009800">
    <property type="term" value="P:cinnamic acid biosynthetic process"/>
    <property type="evidence" value="ECO:0007669"/>
    <property type="project" value="UniProtKB-UniPathway"/>
</dbReference>
<evidence type="ECO:0000256" key="1">
    <source>
        <dbReference type="ARBA" id="ARBA00002235"/>
    </source>
</evidence>
<keyword evidence="6" id="KW-0587">Phenylpropanoid metabolism</keyword>
<dbReference type="AlphaFoldDB" id="A0A2G2YQH1"/>
<evidence type="ECO:0000256" key="4">
    <source>
        <dbReference type="ARBA" id="ARBA00011881"/>
    </source>
</evidence>
<evidence type="ECO:0000313" key="10">
    <source>
        <dbReference type="Proteomes" id="UP000222542"/>
    </source>
</evidence>
<keyword evidence="10" id="KW-1185">Reference proteome</keyword>
<sequence length="154" mass="17682">MGQASWNRYGRETVSLIRQGVEIWCAMRESREVETKVYFGSLNVLLFLVSKETEDVRAFPEVKCVTREKGKFQLMSSTYLVALFQAIDLRPLEENLKNAIKNTVSQVAKRTLTMGADGELHPARFCEKDLLRVVDREYLFAYADDPCSSNYPLM</sequence>
<dbReference type="UniPathway" id="UPA00713">
    <property type="reaction ID" value="UER00725"/>
</dbReference>